<reference evidence="4" key="1">
    <citation type="submission" date="2020-05" db="EMBL/GenBank/DDBJ databases">
        <title>Phylogenomic resolution of chytrid fungi.</title>
        <authorList>
            <person name="Stajich J.E."/>
            <person name="Amses K."/>
            <person name="Simmons R."/>
            <person name="Seto K."/>
            <person name="Myers J."/>
            <person name="Bonds A."/>
            <person name="Quandt C.A."/>
            <person name="Barry K."/>
            <person name="Liu P."/>
            <person name="Grigoriev I."/>
            <person name="Longcore J.E."/>
            <person name="James T.Y."/>
        </authorList>
    </citation>
    <scope>NUCLEOTIDE SEQUENCE</scope>
    <source>
        <strain evidence="4">JEL0318</strain>
    </source>
</reference>
<name>A0AAD5S7W7_9FUNG</name>
<sequence length="221" mass="24902">MYEPMTNDSGIHRPGEGFGRPGSPPNLRDAPPPGVPSMLPPEVSVGLPRLMTFEYARRIQEEFQMVERRLADLAKEKAELQTHYLRYYELSYQLNAELSRLADINYRYQAIINQLLPMVSPAVQTGVQNDMQSIKNIAEQPINGRPPYPTGPAHFPDQVRPVAGPPPVASNDLPTSPEIADGKRKGRPLKRKDDISEKRDKRFKTDHEEETHSIAAPAFPR</sequence>
<feature type="compositionally biased region" description="Pro residues" evidence="2">
    <location>
        <begin position="30"/>
        <end position="39"/>
    </location>
</feature>
<evidence type="ECO:0000256" key="2">
    <source>
        <dbReference type="SAM" id="MobiDB-lite"/>
    </source>
</evidence>
<organism evidence="4 5">
    <name type="scientific">Rhizophlyctis rosea</name>
    <dbReference type="NCBI Taxonomy" id="64517"/>
    <lineage>
        <taxon>Eukaryota</taxon>
        <taxon>Fungi</taxon>
        <taxon>Fungi incertae sedis</taxon>
        <taxon>Chytridiomycota</taxon>
        <taxon>Chytridiomycota incertae sedis</taxon>
        <taxon>Chytridiomycetes</taxon>
        <taxon>Rhizophlyctidales</taxon>
        <taxon>Rhizophlyctidaceae</taxon>
        <taxon>Rhizophlyctis</taxon>
    </lineage>
</organism>
<comment type="caution">
    <text evidence="4">The sequence shown here is derived from an EMBL/GenBank/DDBJ whole genome shotgun (WGS) entry which is preliminary data.</text>
</comment>
<proteinExistence type="predicted"/>
<feature type="region of interest" description="Disordered" evidence="2">
    <location>
        <begin position="141"/>
        <end position="221"/>
    </location>
</feature>
<protein>
    <recommendedName>
        <fullName evidence="3">Groucho/TLE N-terminal Q-rich domain-containing protein</fullName>
    </recommendedName>
</protein>
<evidence type="ECO:0000313" key="5">
    <source>
        <dbReference type="Proteomes" id="UP001212841"/>
    </source>
</evidence>
<feature type="domain" description="Groucho/TLE N-terminal Q-rich" evidence="3">
    <location>
        <begin position="52"/>
        <end position="141"/>
    </location>
</feature>
<feature type="non-terminal residue" evidence="4">
    <location>
        <position position="221"/>
    </location>
</feature>
<feature type="coiled-coil region" evidence="1">
    <location>
        <begin position="56"/>
        <end position="83"/>
    </location>
</feature>
<dbReference type="Pfam" id="PF03920">
    <property type="entry name" value="TLE_N"/>
    <property type="match status" value="1"/>
</dbReference>
<keyword evidence="5" id="KW-1185">Reference proteome</keyword>
<feature type="compositionally biased region" description="Basic and acidic residues" evidence="2">
    <location>
        <begin position="191"/>
        <end position="212"/>
    </location>
</feature>
<accession>A0AAD5S7W7</accession>
<evidence type="ECO:0000259" key="3">
    <source>
        <dbReference type="Pfam" id="PF03920"/>
    </source>
</evidence>
<dbReference type="InterPro" id="IPR005617">
    <property type="entry name" value="Groucho/TLE_N"/>
</dbReference>
<evidence type="ECO:0000313" key="4">
    <source>
        <dbReference type="EMBL" id="KAJ3047365.1"/>
    </source>
</evidence>
<feature type="region of interest" description="Disordered" evidence="2">
    <location>
        <begin position="1"/>
        <end position="40"/>
    </location>
</feature>
<dbReference type="EMBL" id="JADGJD010000975">
    <property type="protein sequence ID" value="KAJ3047365.1"/>
    <property type="molecule type" value="Genomic_DNA"/>
</dbReference>
<dbReference type="AlphaFoldDB" id="A0AAD5S7W7"/>
<evidence type="ECO:0000256" key="1">
    <source>
        <dbReference type="SAM" id="Coils"/>
    </source>
</evidence>
<gene>
    <name evidence="4" type="ORF">HK097_011594</name>
</gene>
<dbReference type="Proteomes" id="UP001212841">
    <property type="component" value="Unassembled WGS sequence"/>
</dbReference>
<keyword evidence="1" id="KW-0175">Coiled coil</keyword>